<dbReference type="Pfam" id="PF00649">
    <property type="entry name" value="Copper-fist"/>
    <property type="match status" value="1"/>
</dbReference>
<feature type="region of interest" description="Disordered" evidence="8">
    <location>
        <begin position="355"/>
        <end position="389"/>
    </location>
</feature>
<feature type="domain" description="Copper-fist" evidence="9">
    <location>
        <begin position="15"/>
        <end position="54"/>
    </location>
</feature>
<name>A0A1V2L1I6_CYBFA</name>
<dbReference type="PANTHER" id="PTHR28088">
    <property type="entry name" value="TRANSCRIPTIONAL ACTIVATOR HAA1-RELATED"/>
    <property type="match status" value="1"/>
</dbReference>
<dbReference type="GO" id="GO:0005507">
    <property type="term" value="F:copper ion binding"/>
    <property type="evidence" value="ECO:0007669"/>
    <property type="project" value="InterPro"/>
</dbReference>
<keyword evidence="7" id="KW-0539">Nucleus</keyword>
<feature type="compositionally biased region" description="Low complexity" evidence="8">
    <location>
        <begin position="122"/>
        <end position="131"/>
    </location>
</feature>
<dbReference type="InterPro" id="IPR051763">
    <property type="entry name" value="Copper_Homeo_Regul"/>
</dbReference>
<feature type="non-terminal residue" evidence="10">
    <location>
        <position position="1"/>
    </location>
</feature>
<comment type="caution">
    <text evidence="10">The sequence shown here is derived from an EMBL/GenBank/DDBJ whole genome shotgun (WGS) entry which is preliminary data.</text>
</comment>
<dbReference type="AlphaFoldDB" id="A0A1V2L1I6"/>
<reference evidence="11" key="1">
    <citation type="journal article" date="2017" name="Genome Announc.">
        <title>Genome sequences of Cyberlindnera fabianii 65, Pichia kudriavzevii 129, and Saccharomyces cerevisiae 131 isolated from fermented masau fruits in Zimbabwe.</title>
        <authorList>
            <person name="van Rijswijck I.M.H."/>
            <person name="Derks M.F.L."/>
            <person name="Abee T."/>
            <person name="de Ridder D."/>
            <person name="Smid E.J."/>
        </authorList>
    </citation>
    <scope>NUCLEOTIDE SEQUENCE [LARGE SCALE GENOMIC DNA]</scope>
    <source>
        <strain evidence="11">65</strain>
    </source>
</reference>
<dbReference type="SUPFAM" id="SSF57879">
    <property type="entry name" value="Zinc domain conserved in yeast copper-regulated transcription factors"/>
    <property type="match status" value="1"/>
</dbReference>
<dbReference type="Gene3D" id="3.90.430.10">
    <property type="entry name" value="Copper fist DNA-binding domain"/>
    <property type="match status" value="1"/>
</dbReference>
<evidence type="ECO:0000256" key="1">
    <source>
        <dbReference type="ARBA" id="ARBA00004123"/>
    </source>
</evidence>
<dbReference type="FunFam" id="3.90.430.10:FF:000001">
    <property type="entry name" value="Copper fist DNA-binding protein"/>
    <property type="match status" value="1"/>
</dbReference>
<feature type="compositionally biased region" description="Basic and acidic residues" evidence="8">
    <location>
        <begin position="359"/>
        <end position="389"/>
    </location>
</feature>
<dbReference type="GO" id="GO:0005634">
    <property type="term" value="C:nucleus"/>
    <property type="evidence" value="ECO:0007669"/>
    <property type="project" value="UniProtKB-SubCell"/>
</dbReference>
<feature type="compositionally biased region" description="Low complexity" evidence="8">
    <location>
        <begin position="255"/>
        <end position="266"/>
    </location>
</feature>
<dbReference type="PROSITE" id="PS50073">
    <property type="entry name" value="COPPER_FIST_2"/>
    <property type="match status" value="1"/>
</dbReference>
<dbReference type="EMBL" id="MPUK01000009">
    <property type="protein sequence ID" value="ONH65757.1"/>
    <property type="molecule type" value="Genomic_DNA"/>
</dbReference>
<evidence type="ECO:0000256" key="8">
    <source>
        <dbReference type="SAM" id="MobiDB-lite"/>
    </source>
</evidence>
<evidence type="ECO:0000256" key="4">
    <source>
        <dbReference type="ARBA" id="ARBA00023008"/>
    </source>
</evidence>
<dbReference type="VEuPathDB" id="FungiDB:BON22_4424"/>
<dbReference type="InterPro" id="IPR036395">
    <property type="entry name" value="Cu_fist_DNA-bd_dom_sf"/>
</dbReference>
<dbReference type="GO" id="GO:0006879">
    <property type="term" value="P:intracellular iron ion homeostasis"/>
    <property type="evidence" value="ECO:0007669"/>
    <property type="project" value="TreeGrafter"/>
</dbReference>
<comment type="subcellular location">
    <subcellularLocation>
        <location evidence="1">Nucleus</location>
    </subcellularLocation>
</comment>
<dbReference type="PRINTS" id="PR00617">
    <property type="entry name" value="COPPERFIST"/>
</dbReference>
<evidence type="ECO:0000259" key="9">
    <source>
        <dbReference type="PROSITE" id="PS50073"/>
    </source>
</evidence>
<keyword evidence="5" id="KW-0805">Transcription regulation</keyword>
<dbReference type="PROSITE" id="PS01119">
    <property type="entry name" value="COPPER_FIST_1"/>
    <property type="match status" value="1"/>
</dbReference>
<keyword evidence="11" id="KW-1185">Reference proteome</keyword>
<organism evidence="10 11">
    <name type="scientific">Cyberlindnera fabianii</name>
    <name type="common">Yeast</name>
    <name type="synonym">Hansenula fabianii</name>
    <dbReference type="NCBI Taxonomy" id="36022"/>
    <lineage>
        <taxon>Eukaryota</taxon>
        <taxon>Fungi</taxon>
        <taxon>Dikarya</taxon>
        <taxon>Ascomycota</taxon>
        <taxon>Saccharomycotina</taxon>
        <taxon>Saccharomycetes</taxon>
        <taxon>Phaffomycetales</taxon>
        <taxon>Phaffomycetaceae</taxon>
        <taxon>Cyberlindnera</taxon>
    </lineage>
</organism>
<protein>
    <submittedName>
        <fullName evidence="10">Transcriptional activator HAA1</fullName>
    </submittedName>
</protein>
<gene>
    <name evidence="10" type="ORF">BON22_4424</name>
</gene>
<dbReference type="SMART" id="SM00412">
    <property type="entry name" value="Cu_FIST"/>
    <property type="match status" value="1"/>
</dbReference>
<dbReference type="GO" id="GO:0045944">
    <property type="term" value="P:positive regulation of transcription by RNA polymerase II"/>
    <property type="evidence" value="ECO:0007669"/>
    <property type="project" value="TreeGrafter"/>
</dbReference>
<feature type="region of interest" description="Disordered" evidence="8">
    <location>
        <begin position="112"/>
        <end position="131"/>
    </location>
</feature>
<dbReference type="InterPro" id="IPR001083">
    <property type="entry name" value="Cu_fist_DNA-bd_dom"/>
</dbReference>
<evidence type="ECO:0000256" key="3">
    <source>
        <dbReference type="ARBA" id="ARBA00022833"/>
    </source>
</evidence>
<sequence>TVYYSTTVKTLQPKMVLIGGIKYACERCIRGHRVTTCNHTDQPLMMIKPKGRPSSQCKHCKEMRKNKNSHSSGACTCGKNKKGHSSSSVNKHCGCDSGKPCACHGKRKSESHSVTDKQHHFQQQQILPENLQQSLPQLSKDEGKDGKVRQIGMDPLASAKPASESTRTRVGEVSIPLDEYIPSNSHSMGNVNDRLPEGFFRDVPLPCEPGHGLLDLFTDSQRRPSQPNDKPFNHQWKVLMDFFLISHFHQQHNRQTSQSNHQTSSSLPKRTNSLMSSTSNDQLVHSSSSLNESVDSLLNNNHHHQYDSMIHRPSIAHASSQKDTLFGTFERDLQSHKQRQQHICGGIIFNSNIYGSTRDNSKDHSKNDTKNDETTKDDESKQTEKKKRDEIMMLDPFAFSNAANDVVLNMPSL</sequence>
<evidence type="ECO:0000256" key="2">
    <source>
        <dbReference type="ARBA" id="ARBA00022723"/>
    </source>
</evidence>
<dbReference type="GO" id="GO:0000981">
    <property type="term" value="F:DNA-binding transcription factor activity, RNA polymerase II-specific"/>
    <property type="evidence" value="ECO:0007669"/>
    <property type="project" value="TreeGrafter"/>
</dbReference>
<feature type="region of interest" description="Disordered" evidence="8">
    <location>
        <begin position="250"/>
        <end position="291"/>
    </location>
</feature>
<dbReference type="Proteomes" id="UP000189513">
    <property type="component" value="Unassembled WGS sequence"/>
</dbReference>
<dbReference type="SMART" id="SM01090">
    <property type="entry name" value="Copper-fist"/>
    <property type="match status" value="1"/>
</dbReference>
<evidence type="ECO:0000313" key="10">
    <source>
        <dbReference type="EMBL" id="ONH65757.1"/>
    </source>
</evidence>
<accession>A0A1V2L1I6</accession>
<dbReference type="STRING" id="36022.A0A1V2L1I6"/>
<feature type="region of interest" description="Disordered" evidence="8">
    <location>
        <begin position="66"/>
        <end position="91"/>
    </location>
</feature>
<proteinExistence type="predicted"/>
<dbReference type="GO" id="GO:0006878">
    <property type="term" value="P:intracellular copper ion homeostasis"/>
    <property type="evidence" value="ECO:0007669"/>
    <property type="project" value="TreeGrafter"/>
</dbReference>
<keyword evidence="6" id="KW-0804">Transcription</keyword>
<evidence type="ECO:0000256" key="7">
    <source>
        <dbReference type="ARBA" id="ARBA00023242"/>
    </source>
</evidence>
<dbReference type="PANTHER" id="PTHR28088:SF5">
    <property type="entry name" value="TRANSCRIPTIONAL ACTIVATOR HAA1-RELATED"/>
    <property type="match status" value="1"/>
</dbReference>
<evidence type="ECO:0000313" key="11">
    <source>
        <dbReference type="Proteomes" id="UP000189513"/>
    </source>
</evidence>
<keyword evidence="4" id="KW-0186">Copper</keyword>
<keyword evidence="2" id="KW-0479">Metal-binding</keyword>
<evidence type="ECO:0000256" key="6">
    <source>
        <dbReference type="ARBA" id="ARBA00023163"/>
    </source>
</evidence>
<dbReference type="GO" id="GO:0000978">
    <property type="term" value="F:RNA polymerase II cis-regulatory region sequence-specific DNA binding"/>
    <property type="evidence" value="ECO:0007669"/>
    <property type="project" value="TreeGrafter"/>
</dbReference>
<feature type="compositionally biased region" description="Polar residues" evidence="8">
    <location>
        <begin position="267"/>
        <end position="282"/>
    </location>
</feature>
<evidence type="ECO:0000256" key="5">
    <source>
        <dbReference type="ARBA" id="ARBA00023015"/>
    </source>
</evidence>
<keyword evidence="3" id="KW-0862">Zinc</keyword>